<evidence type="ECO:0000313" key="6">
    <source>
        <dbReference type="Proteomes" id="UP001642360"/>
    </source>
</evidence>
<comment type="similarity">
    <text evidence="1">Belongs to the PPR family. P subfamily.</text>
</comment>
<feature type="repeat" description="PPR" evidence="3">
    <location>
        <begin position="129"/>
        <end position="163"/>
    </location>
</feature>
<dbReference type="NCBIfam" id="TIGR00756">
    <property type="entry name" value="PPR"/>
    <property type="match status" value="3"/>
</dbReference>
<dbReference type="InterPro" id="IPR011990">
    <property type="entry name" value="TPR-like_helical_dom_sf"/>
</dbReference>
<gene>
    <name evidence="5" type="ORF">ILEXP_LOCUS11427</name>
</gene>
<sequence>MEAISENPTHRPSSVPLSHPQHYPTYLETPDVSLRAKIFCEILIKSPPQDVESALSSTGIQPLPEIVEEVLKLSYGSPSAAVKFFRWAGLTHKHSAYAWSLMVDLLGKNQMFEPMWDAIRSMKQEGVLSIATFVSVFGSYCTAGRFNEATMTFDVMDRYGIQPNIVAVNSLLSAICTEDNQTMKALEFFERIKAKIAPDMDSFAILLEGWEKEGNVAKAKNTFGEMVIRVGWSPLNMSAYDAFLTTLVRGAQVEEAIKFLRVMKGKNCLPGLKFFSNALDILVKQNDSTHVIPLWDTMVGSGLVPNLIMYNAIIGLLCNNKDVDNAFRFLDEMVFYGAFPDSLTYNMIFQCLIKNKKVRVAGKFFVEMIKNECPPTHLNCSAAIAMLFDGDDPQMAIDIWEYMVKNHVSPLDDGANALLIGLCNMGRLTDLRRFAENMLDRRINIYESTMEKVKNAFYKEGRSARDSYDHLSRKWKKLPR</sequence>
<organism evidence="5 6">
    <name type="scientific">Ilex paraguariensis</name>
    <name type="common">yerba mate</name>
    <dbReference type="NCBI Taxonomy" id="185542"/>
    <lineage>
        <taxon>Eukaryota</taxon>
        <taxon>Viridiplantae</taxon>
        <taxon>Streptophyta</taxon>
        <taxon>Embryophyta</taxon>
        <taxon>Tracheophyta</taxon>
        <taxon>Spermatophyta</taxon>
        <taxon>Magnoliopsida</taxon>
        <taxon>eudicotyledons</taxon>
        <taxon>Gunneridae</taxon>
        <taxon>Pentapetalae</taxon>
        <taxon>asterids</taxon>
        <taxon>campanulids</taxon>
        <taxon>Aquifoliales</taxon>
        <taxon>Aquifoliaceae</taxon>
        <taxon>Ilex</taxon>
    </lineage>
</organism>
<dbReference type="InterPro" id="IPR002885">
    <property type="entry name" value="PPR_rpt"/>
</dbReference>
<keyword evidence="2" id="KW-0677">Repeat</keyword>
<feature type="compositionally biased region" description="Polar residues" evidence="4">
    <location>
        <begin position="1"/>
        <end position="16"/>
    </location>
</feature>
<name>A0ABC8RFY0_9AQUA</name>
<dbReference type="PANTHER" id="PTHR46128:SF324">
    <property type="entry name" value="PENTACOTRIPEPTIDE-REPEAT REGION OF PRORP DOMAIN-CONTAINING PROTEIN"/>
    <property type="match status" value="1"/>
</dbReference>
<dbReference type="PANTHER" id="PTHR46128">
    <property type="entry name" value="MITOCHONDRIAL GROUP I INTRON SPLICING FACTOR CCM1"/>
    <property type="match status" value="1"/>
</dbReference>
<evidence type="ECO:0000256" key="2">
    <source>
        <dbReference type="ARBA" id="ARBA00022737"/>
    </source>
</evidence>
<feature type="repeat" description="PPR" evidence="3">
    <location>
        <begin position="341"/>
        <end position="375"/>
    </location>
</feature>
<feature type="repeat" description="PPR" evidence="3">
    <location>
        <begin position="306"/>
        <end position="340"/>
    </location>
</feature>
<dbReference type="Proteomes" id="UP001642360">
    <property type="component" value="Unassembled WGS sequence"/>
</dbReference>
<dbReference type="AlphaFoldDB" id="A0ABC8RFY0"/>
<evidence type="ECO:0000313" key="5">
    <source>
        <dbReference type="EMBL" id="CAK9143707.1"/>
    </source>
</evidence>
<comment type="caution">
    <text evidence="5">The sequence shown here is derived from an EMBL/GenBank/DDBJ whole genome shotgun (WGS) entry which is preliminary data.</text>
</comment>
<evidence type="ECO:0008006" key="7">
    <source>
        <dbReference type="Google" id="ProtNLM"/>
    </source>
</evidence>
<evidence type="ECO:0000256" key="3">
    <source>
        <dbReference type="PROSITE-ProRule" id="PRU00708"/>
    </source>
</evidence>
<evidence type="ECO:0000256" key="4">
    <source>
        <dbReference type="SAM" id="MobiDB-lite"/>
    </source>
</evidence>
<accession>A0ABC8RFY0</accession>
<reference evidence="5 6" key="1">
    <citation type="submission" date="2024-02" db="EMBL/GenBank/DDBJ databases">
        <authorList>
            <person name="Vignale AGUSTIN F."/>
            <person name="Sosa J E."/>
            <person name="Modenutti C."/>
        </authorList>
    </citation>
    <scope>NUCLEOTIDE SEQUENCE [LARGE SCALE GENOMIC DNA]</scope>
</reference>
<dbReference type="Pfam" id="PF13041">
    <property type="entry name" value="PPR_2"/>
    <property type="match status" value="2"/>
</dbReference>
<dbReference type="Pfam" id="PF01535">
    <property type="entry name" value="PPR"/>
    <property type="match status" value="1"/>
</dbReference>
<proteinExistence type="inferred from homology"/>
<protein>
    <recommendedName>
        <fullName evidence="7">Pentatricopeptide repeat-containing protein</fullName>
    </recommendedName>
</protein>
<dbReference type="PROSITE" id="PS51375">
    <property type="entry name" value="PPR"/>
    <property type="match status" value="4"/>
</dbReference>
<keyword evidence="6" id="KW-1185">Reference proteome</keyword>
<evidence type="ECO:0000256" key="1">
    <source>
        <dbReference type="ARBA" id="ARBA00007626"/>
    </source>
</evidence>
<feature type="repeat" description="PPR" evidence="3">
    <location>
        <begin position="236"/>
        <end position="270"/>
    </location>
</feature>
<feature type="region of interest" description="Disordered" evidence="4">
    <location>
        <begin position="1"/>
        <end position="22"/>
    </location>
</feature>
<dbReference type="InterPro" id="IPR050872">
    <property type="entry name" value="PPR_P_subfamily"/>
</dbReference>
<dbReference type="EMBL" id="CAUOFW020001325">
    <property type="protein sequence ID" value="CAK9143707.1"/>
    <property type="molecule type" value="Genomic_DNA"/>
</dbReference>
<dbReference type="Gene3D" id="1.25.40.10">
    <property type="entry name" value="Tetratricopeptide repeat domain"/>
    <property type="match status" value="3"/>
</dbReference>